<protein>
    <submittedName>
        <fullName evidence="1">Uncharacterized protein</fullName>
    </submittedName>
</protein>
<keyword evidence="2" id="KW-1185">Reference proteome</keyword>
<organism evidence="1 2">
    <name type="scientific">Mesoplasma entomophilum</name>
    <dbReference type="NCBI Taxonomy" id="2149"/>
    <lineage>
        <taxon>Bacteria</taxon>
        <taxon>Bacillati</taxon>
        <taxon>Mycoplasmatota</taxon>
        <taxon>Mollicutes</taxon>
        <taxon>Entomoplasmatales</taxon>
        <taxon>Entomoplasmataceae</taxon>
        <taxon>Mesoplasma</taxon>
    </lineage>
</organism>
<evidence type="ECO:0000313" key="1">
    <source>
        <dbReference type="EMBL" id="ATQ35187.1"/>
    </source>
</evidence>
<evidence type="ECO:0000313" key="2">
    <source>
        <dbReference type="Proteomes" id="UP000232226"/>
    </source>
</evidence>
<proteinExistence type="predicted"/>
<dbReference type="AlphaFoldDB" id="A0A3S5XYU9"/>
<dbReference type="KEGG" id="ment:CS528_00110"/>
<reference evidence="1 2" key="1">
    <citation type="submission" date="2017-10" db="EMBL/GenBank/DDBJ databases">
        <title>Complete Genome Sequence of Mesoplasma entomophilum.</title>
        <authorList>
            <person name="Knight T.F."/>
            <person name="Citino T."/>
            <person name="Rubinstein R."/>
            <person name="Neuschaefer Z."/>
        </authorList>
    </citation>
    <scope>NUCLEOTIDE SEQUENCE [LARGE SCALE GENOMIC DNA]</scope>
    <source>
        <strain evidence="1 2">TAC</strain>
    </source>
</reference>
<name>A0A3S5XYU9_9MOLU</name>
<dbReference type="EMBL" id="CP024411">
    <property type="protein sequence ID" value="ATQ35187.1"/>
    <property type="molecule type" value="Genomic_DNA"/>
</dbReference>
<gene>
    <name evidence="1" type="ORF">CS528_00110</name>
</gene>
<accession>A0A3S5XYU9</accession>
<sequence>MPTSKKGMAVYQNYVNGTFNNSTAFKNKDRYYDDKLINNESIQLATKGILHINQTATKEQVMSVFQPLSVGTGKDEKADSRASVNSVNAGLIDDYLMPKTLKRDLEDLSSKTLLVSSTPNPLGQEVRSAIDKSTVGRGTVTDLSQKTNRKFKDLVSNEGRRGHYYSIGYWINKNSGTDMFKQIDISMKKKK</sequence>
<dbReference type="Proteomes" id="UP000232226">
    <property type="component" value="Chromosome"/>
</dbReference>